<evidence type="ECO:0000256" key="3">
    <source>
        <dbReference type="ARBA" id="ARBA00022692"/>
    </source>
</evidence>
<protein>
    <submittedName>
        <fullName evidence="9">NNP family nitrate/nitrite transporter-like MFS transporter</fullName>
    </submittedName>
</protein>
<feature type="transmembrane region" description="Helical" evidence="7">
    <location>
        <begin position="245"/>
        <end position="266"/>
    </location>
</feature>
<keyword evidence="5" id="KW-0534">Nitrate assimilation</keyword>
<dbReference type="InterPro" id="IPR020846">
    <property type="entry name" value="MFS_dom"/>
</dbReference>
<dbReference type="Proteomes" id="UP000272193">
    <property type="component" value="Unassembled WGS sequence"/>
</dbReference>
<dbReference type="PROSITE" id="PS50850">
    <property type="entry name" value="MFS"/>
    <property type="match status" value="1"/>
</dbReference>
<organism evidence="9 10">
    <name type="scientific">Tibeticola sediminis</name>
    <dbReference type="NCBI Taxonomy" id="1917811"/>
    <lineage>
        <taxon>Bacteria</taxon>
        <taxon>Pseudomonadati</taxon>
        <taxon>Pseudomonadota</taxon>
        <taxon>Betaproteobacteria</taxon>
        <taxon>Burkholderiales</taxon>
        <taxon>Comamonadaceae</taxon>
        <taxon>Tibeticola</taxon>
    </lineage>
</organism>
<evidence type="ECO:0000313" key="9">
    <source>
        <dbReference type="EMBL" id="RPE73074.1"/>
    </source>
</evidence>
<dbReference type="OrthoDB" id="9771451at2"/>
<keyword evidence="10" id="KW-1185">Reference proteome</keyword>
<comment type="caution">
    <text evidence="9">The sequence shown here is derived from an EMBL/GenBank/DDBJ whole genome shotgun (WGS) entry which is preliminary data.</text>
</comment>
<dbReference type="EMBL" id="RKQL01000001">
    <property type="protein sequence ID" value="RPE73074.1"/>
    <property type="molecule type" value="Genomic_DNA"/>
</dbReference>
<dbReference type="GO" id="GO:0042128">
    <property type="term" value="P:nitrate assimilation"/>
    <property type="evidence" value="ECO:0007669"/>
    <property type="project" value="UniProtKB-KW"/>
</dbReference>
<evidence type="ECO:0000313" key="10">
    <source>
        <dbReference type="Proteomes" id="UP000272193"/>
    </source>
</evidence>
<dbReference type="AlphaFoldDB" id="A0A3N4VJD1"/>
<dbReference type="CDD" id="cd17341">
    <property type="entry name" value="MFS_NRT2_like"/>
    <property type="match status" value="1"/>
</dbReference>
<keyword evidence="4 7" id="KW-1133">Transmembrane helix</keyword>
<dbReference type="Gene3D" id="1.20.1250.20">
    <property type="entry name" value="MFS general substrate transporter like domains"/>
    <property type="match status" value="2"/>
</dbReference>
<feature type="transmembrane region" description="Helical" evidence="7">
    <location>
        <begin position="104"/>
        <end position="126"/>
    </location>
</feature>
<evidence type="ECO:0000256" key="6">
    <source>
        <dbReference type="ARBA" id="ARBA00023136"/>
    </source>
</evidence>
<dbReference type="GO" id="GO:0016020">
    <property type="term" value="C:membrane"/>
    <property type="evidence" value="ECO:0007669"/>
    <property type="project" value="UniProtKB-SubCell"/>
</dbReference>
<feature type="transmembrane region" description="Helical" evidence="7">
    <location>
        <begin position="315"/>
        <end position="338"/>
    </location>
</feature>
<proteinExistence type="inferred from homology"/>
<evidence type="ECO:0000259" key="8">
    <source>
        <dbReference type="PROSITE" id="PS50850"/>
    </source>
</evidence>
<evidence type="ECO:0000256" key="5">
    <source>
        <dbReference type="ARBA" id="ARBA00023063"/>
    </source>
</evidence>
<feature type="transmembrane region" description="Helical" evidence="7">
    <location>
        <begin position="350"/>
        <end position="372"/>
    </location>
</feature>
<comment type="subcellular location">
    <subcellularLocation>
        <location evidence="1">Membrane</location>
        <topology evidence="1">Multi-pass membrane protein</topology>
    </subcellularLocation>
</comment>
<feature type="transmembrane region" description="Helical" evidence="7">
    <location>
        <begin position="170"/>
        <end position="187"/>
    </location>
</feature>
<feature type="transmembrane region" description="Helical" evidence="7">
    <location>
        <begin position="50"/>
        <end position="68"/>
    </location>
</feature>
<feature type="transmembrane region" description="Helical" evidence="7">
    <location>
        <begin position="80"/>
        <end position="98"/>
    </location>
</feature>
<comment type="similarity">
    <text evidence="2">Belongs to the major facilitator superfamily. Nitrate/nitrite porter (TC 2.A.1.8) family.</text>
</comment>
<dbReference type="Pfam" id="PF07690">
    <property type="entry name" value="MFS_1"/>
    <property type="match status" value="1"/>
</dbReference>
<dbReference type="InterPro" id="IPR011701">
    <property type="entry name" value="MFS"/>
</dbReference>
<evidence type="ECO:0000256" key="4">
    <source>
        <dbReference type="ARBA" id="ARBA00022989"/>
    </source>
</evidence>
<dbReference type="InterPro" id="IPR036259">
    <property type="entry name" value="MFS_trans_sf"/>
</dbReference>
<feature type="transmembrane region" description="Helical" evidence="7">
    <location>
        <begin position="384"/>
        <end position="402"/>
    </location>
</feature>
<evidence type="ECO:0000256" key="7">
    <source>
        <dbReference type="SAM" id="Phobius"/>
    </source>
</evidence>
<dbReference type="PANTHER" id="PTHR23515">
    <property type="entry name" value="HIGH-AFFINITY NITRATE TRANSPORTER 2.3"/>
    <property type="match status" value="1"/>
</dbReference>
<feature type="transmembrane region" description="Helical" evidence="7">
    <location>
        <begin position="12"/>
        <end position="38"/>
    </location>
</feature>
<feature type="transmembrane region" description="Helical" evidence="7">
    <location>
        <begin position="218"/>
        <end position="239"/>
    </location>
</feature>
<dbReference type="GO" id="GO:0015112">
    <property type="term" value="F:nitrate transmembrane transporter activity"/>
    <property type="evidence" value="ECO:0007669"/>
    <property type="project" value="InterPro"/>
</dbReference>
<reference evidence="9 10" key="1">
    <citation type="submission" date="2018-11" db="EMBL/GenBank/DDBJ databases">
        <title>Genomic Encyclopedia of Type Strains, Phase IV (KMG-IV): sequencing the most valuable type-strain genomes for metagenomic binning, comparative biology and taxonomic classification.</title>
        <authorList>
            <person name="Goeker M."/>
        </authorList>
    </citation>
    <scope>NUCLEOTIDE SEQUENCE [LARGE SCALE GENOMIC DNA]</scope>
    <source>
        <strain evidence="9 10">DSM 101684</strain>
    </source>
</reference>
<evidence type="ECO:0000256" key="1">
    <source>
        <dbReference type="ARBA" id="ARBA00004141"/>
    </source>
</evidence>
<keyword evidence="6 7" id="KW-0472">Membrane</keyword>
<gene>
    <name evidence="9" type="ORF">EDC62_0785</name>
</gene>
<feature type="transmembrane region" description="Helical" evidence="7">
    <location>
        <begin position="138"/>
        <end position="164"/>
    </location>
</feature>
<name>A0A3N4VJD1_9BURK</name>
<evidence type="ECO:0000256" key="2">
    <source>
        <dbReference type="ARBA" id="ARBA00008432"/>
    </source>
</evidence>
<dbReference type="SUPFAM" id="SSF103473">
    <property type="entry name" value="MFS general substrate transporter"/>
    <property type="match status" value="1"/>
</dbReference>
<feature type="transmembrane region" description="Helical" evidence="7">
    <location>
        <begin position="278"/>
        <end position="295"/>
    </location>
</feature>
<accession>A0A3N4VJD1</accession>
<dbReference type="InterPro" id="IPR044772">
    <property type="entry name" value="NO3_transporter"/>
</dbReference>
<sequence>MENDASQLRKAWSVLIVSTLAFTVCFMIWMMFAVIGIPLKKDLGLNATEFGLLTAMPVLSGSLIRVPLGIWTDRYGGRIVLAALMALCVPAVWLMAYATAYWHFLLIGLFLGLAGGSFSVGTPYVARWFPRERQGMAMGVFGAGNSGAAVNKFLAPALVVAYGWTMVPKVYAAILLGTLIVFWMFSYSDPKHLVPSHVKFSDQLKMLKDPNVLKYSQYYSIVFGGYVAMSLWMVQYYVGEFGLDIRVAAMLAAAFSLPGGVLRAVGGVLSDKYGAHKVTWWVMWVSWICLFLLSYPQTDFTIMTVNGPKTFHIGLNVYLFTALMFILGVAFAFGKASVFKYISDEYPQNIGTVSGIVGLAGGLGGFVLPIMFGVLMDLTGIRSSAFMLMYGVVWVSLIWMYWTEVRQTEVMGRNAKPFALHG</sequence>
<keyword evidence="3 7" id="KW-0812">Transmembrane</keyword>
<feature type="domain" description="Major facilitator superfamily (MFS) profile" evidence="8">
    <location>
        <begin position="13"/>
        <end position="408"/>
    </location>
</feature>